<keyword evidence="3" id="KW-1185">Reference proteome</keyword>
<gene>
    <name evidence="2" type="ORF">GEOBRER4_n2675</name>
</gene>
<reference evidence="2 3" key="1">
    <citation type="submission" date="2020-06" db="EMBL/GenBank/DDBJ databases">
        <title>Interaction of electrochemicaly active bacteria, Geobacter bremensis R4 on different carbon anode.</title>
        <authorList>
            <person name="Meng L."/>
            <person name="Yoshida N."/>
        </authorList>
    </citation>
    <scope>NUCLEOTIDE SEQUENCE [LARGE SCALE GENOMIC DNA]</scope>
    <source>
        <strain evidence="2 3">R4</strain>
    </source>
</reference>
<accession>A0A7R7J0A3</accession>
<dbReference type="EMBL" id="AP023213">
    <property type="protein sequence ID" value="BCO11460.1"/>
    <property type="molecule type" value="Genomic_DNA"/>
</dbReference>
<protein>
    <submittedName>
        <fullName evidence="2">Uncharacterized protein</fullName>
    </submittedName>
</protein>
<dbReference type="Proteomes" id="UP000515472">
    <property type="component" value="Chromosome"/>
</dbReference>
<organism evidence="2 3">
    <name type="scientific">Citrifermentans bremense</name>
    <dbReference type="NCBI Taxonomy" id="60035"/>
    <lineage>
        <taxon>Bacteria</taxon>
        <taxon>Pseudomonadati</taxon>
        <taxon>Thermodesulfobacteriota</taxon>
        <taxon>Desulfuromonadia</taxon>
        <taxon>Geobacterales</taxon>
        <taxon>Geobacteraceae</taxon>
        <taxon>Citrifermentans</taxon>
    </lineage>
</organism>
<name>A0A7R7J0A3_9BACT</name>
<evidence type="ECO:0000313" key="2">
    <source>
        <dbReference type="EMBL" id="BCO11460.1"/>
    </source>
</evidence>
<sequence length="46" mass="5380">MSDFRSPLYYCRFVLLLKILLFTDRPRAGGRLSPPIRSAQDPELNR</sequence>
<dbReference type="AlphaFoldDB" id="A0A7R7J0A3"/>
<feature type="region of interest" description="Disordered" evidence="1">
    <location>
        <begin position="26"/>
        <end position="46"/>
    </location>
</feature>
<proteinExistence type="predicted"/>
<evidence type="ECO:0000256" key="1">
    <source>
        <dbReference type="SAM" id="MobiDB-lite"/>
    </source>
</evidence>
<evidence type="ECO:0000313" key="3">
    <source>
        <dbReference type="Proteomes" id="UP000515472"/>
    </source>
</evidence>